<evidence type="ECO:0000313" key="9">
    <source>
        <dbReference type="Proteomes" id="UP001175271"/>
    </source>
</evidence>
<evidence type="ECO:0000256" key="4">
    <source>
        <dbReference type="ARBA" id="ARBA00035165"/>
    </source>
</evidence>
<feature type="region of interest" description="Disordered" evidence="6">
    <location>
        <begin position="322"/>
        <end position="343"/>
    </location>
</feature>
<reference evidence="8" key="1">
    <citation type="submission" date="2023-06" db="EMBL/GenBank/DDBJ databases">
        <title>Genomic analysis of the entomopathogenic nematode Steinernema hermaphroditum.</title>
        <authorList>
            <person name="Schwarz E.M."/>
            <person name="Heppert J.K."/>
            <person name="Baniya A."/>
            <person name="Schwartz H.T."/>
            <person name="Tan C.-H."/>
            <person name="Antoshechkin I."/>
            <person name="Sternberg P.W."/>
            <person name="Goodrich-Blair H."/>
            <person name="Dillman A.R."/>
        </authorList>
    </citation>
    <scope>NUCLEOTIDE SEQUENCE</scope>
    <source>
        <strain evidence="8">PS9179</strain>
        <tissue evidence="8">Whole animal</tissue>
    </source>
</reference>
<dbReference type="PANTHER" id="PTHR11885:SF6">
    <property type="entry name" value="SMALL RIBOSOMAL SUBUNIT PROTEIN US15"/>
    <property type="match status" value="1"/>
</dbReference>
<evidence type="ECO:0000256" key="5">
    <source>
        <dbReference type="ARBA" id="ARBA00035470"/>
    </source>
</evidence>
<dbReference type="EMBL" id="JAUCMV010000002">
    <property type="protein sequence ID" value="KAK0417550.1"/>
    <property type="molecule type" value="Genomic_DNA"/>
</dbReference>
<sequence>MEAHLERIRKLASELFDLHECRRSGFARSSQAVSTVDEIIAKMEFLKEVVQHEEGMVVKRVPHRLSVLQRRSNFVKNASTVSSVGTLITHATINGETHLDVKQAANRLYDVENYSKCVRLIEKILPTETDQELLLLCHGSYKHMLADAADTREASKLCEWWKTFIEKVEAEKSCQDFRLEILECLAECLWETSRLPLLTGFATAARQGVMDDLMITKVELFQRTRVDYRPFHVKYLRRIEHICFILADYFSAAEDGHRLPRYIHMGITVVSEALTESKEDEKKYRLETGGQCGDTNLVECCKLLQDMTALLTHIEAVELTGDRCDDSQSSRTSGLGTPLSTPDYAVEDADDDGKRSVVQGQQFALLSSSPYSKRVVLITFNHGSYAQSRKGYFELTSADVQEQIVKLARKGLRPSQIGVILRDSHGVAQVRRVTSNKIVRILKAKGMAPEIPEDLYHLIKKAVSIRKHLERNRKDRDSKYRLILVESRIHRLARYYKTKRQLPPTWKYESATASALVS</sequence>
<evidence type="ECO:0000313" key="8">
    <source>
        <dbReference type="EMBL" id="KAK0417550.1"/>
    </source>
</evidence>
<dbReference type="GO" id="GO:0003735">
    <property type="term" value="F:structural constituent of ribosome"/>
    <property type="evidence" value="ECO:0007669"/>
    <property type="project" value="InterPro"/>
</dbReference>
<keyword evidence="3" id="KW-0687">Ribonucleoprotein</keyword>
<dbReference type="CDD" id="cd00353">
    <property type="entry name" value="Ribosomal_S15p_S13e"/>
    <property type="match status" value="1"/>
</dbReference>
<organism evidence="8 9">
    <name type="scientific">Steinernema hermaphroditum</name>
    <dbReference type="NCBI Taxonomy" id="289476"/>
    <lineage>
        <taxon>Eukaryota</taxon>
        <taxon>Metazoa</taxon>
        <taxon>Ecdysozoa</taxon>
        <taxon>Nematoda</taxon>
        <taxon>Chromadorea</taxon>
        <taxon>Rhabditida</taxon>
        <taxon>Tylenchina</taxon>
        <taxon>Panagrolaimomorpha</taxon>
        <taxon>Strongyloidoidea</taxon>
        <taxon>Steinernematidae</taxon>
        <taxon>Steinernema</taxon>
    </lineage>
</organism>
<dbReference type="InterPro" id="IPR023029">
    <property type="entry name" value="Ribosomal_uS15_arc_euk"/>
</dbReference>
<dbReference type="InterPro" id="IPR000589">
    <property type="entry name" value="Ribosomal_uS15"/>
</dbReference>
<dbReference type="Gene3D" id="4.10.860.130">
    <property type="match status" value="1"/>
</dbReference>
<feature type="compositionally biased region" description="Polar residues" evidence="6">
    <location>
        <begin position="329"/>
        <end position="340"/>
    </location>
</feature>
<dbReference type="Pfam" id="PF08069">
    <property type="entry name" value="Ribosomal_S13_N"/>
    <property type="match status" value="1"/>
</dbReference>
<dbReference type="InterPro" id="IPR009068">
    <property type="entry name" value="uS15_NS1_RNA-bd_sf"/>
</dbReference>
<keyword evidence="2" id="KW-0689">Ribosomal protein</keyword>
<dbReference type="InterPro" id="IPR012606">
    <property type="entry name" value="Ribosomal_uS15_N"/>
</dbReference>
<protein>
    <recommendedName>
        <fullName evidence="4">Small ribosomal subunit protein uS15</fullName>
    </recommendedName>
    <alternativeName>
        <fullName evidence="5">40S ribosomal protein S13</fullName>
    </alternativeName>
</protein>
<dbReference type="Pfam" id="PF00312">
    <property type="entry name" value="Ribosomal_S15"/>
    <property type="match status" value="1"/>
</dbReference>
<dbReference type="AlphaFoldDB" id="A0AA39I4A6"/>
<dbReference type="Gene3D" id="1.10.287.10">
    <property type="entry name" value="S15/NS1, RNA-binding"/>
    <property type="match status" value="1"/>
</dbReference>
<evidence type="ECO:0000256" key="3">
    <source>
        <dbReference type="ARBA" id="ARBA00023274"/>
    </source>
</evidence>
<dbReference type="FunFam" id="4.10.860.130:FF:000001">
    <property type="entry name" value="40S ribosomal protein S13"/>
    <property type="match status" value="1"/>
</dbReference>
<evidence type="ECO:0000256" key="2">
    <source>
        <dbReference type="ARBA" id="ARBA00022980"/>
    </source>
</evidence>
<name>A0AA39I4A6_9BILA</name>
<feature type="domain" description="Small ribosomal subunit protein uS15 N-terminal" evidence="7">
    <location>
        <begin position="379"/>
        <end position="427"/>
    </location>
</feature>
<dbReference type="GO" id="GO:0006412">
    <property type="term" value="P:translation"/>
    <property type="evidence" value="ECO:0007669"/>
    <property type="project" value="InterPro"/>
</dbReference>
<gene>
    <name evidence="8" type="ORF">QR680_013077</name>
</gene>
<dbReference type="SMART" id="SM01386">
    <property type="entry name" value="Ribosomal_S13_N"/>
    <property type="match status" value="1"/>
</dbReference>
<dbReference type="SMART" id="SM01387">
    <property type="entry name" value="Ribosomal_S15"/>
    <property type="match status" value="1"/>
</dbReference>
<comment type="similarity">
    <text evidence="1">Belongs to the universal ribosomal protein uS15 family.</text>
</comment>
<evidence type="ECO:0000256" key="6">
    <source>
        <dbReference type="SAM" id="MobiDB-lite"/>
    </source>
</evidence>
<dbReference type="FunFam" id="1.10.287.10:FF:000003">
    <property type="entry name" value="40S ribosomal protein S13"/>
    <property type="match status" value="1"/>
</dbReference>
<comment type="caution">
    <text evidence="8">The sequence shown here is derived from an EMBL/GenBank/DDBJ whole genome shotgun (WGS) entry which is preliminary data.</text>
</comment>
<keyword evidence="9" id="KW-1185">Reference proteome</keyword>
<dbReference type="Proteomes" id="UP001175271">
    <property type="component" value="Unassembled WGS sequence"/>
</dbReference>
<dbReference type="SUPFAM" id="SSF47060">
    <property type="entry name" value="S15/NS1 RNA-binding domain"/>
    <property type="match status" value="1"/>
</dbReference>
<accession>A0AA39I4A6</accession>
<dbReference type="GO" id="GO:0022627">
    <property type="term" value="C:cytosolic small ribosomal subunit"/>
    <property type="evidence" value="ECO:0007669"/>
    <property type="project" value="TreeGrafter"/>
</dbReference>
<dbReference type="GO" id="GO:0070181">
    <property type="term" value="F:small ribosomal subunit rRNA binding"/>
    <property type="evidence" value="ECO:0007669"/>
    <property type="project" value="TreeGrafter"/>
</dbReference>
<evidence type="ECO:0000256" key="1">
    <source>
        <dbReference type="ARBA" id="ARBA00008434"/>
    </source>
</evidence>
<dbReference type="PROSITE" id="PS00362">
    <property type="entry name" value="RIBOSOMAL_S15"/>
    <property type="match status" value="1"/>
</dbReference>
<evidence type="ECO:0000259" key="7">
    <source>
        <dbReference type="SMART" id="SM01386"/>
    </source>
</evidence>
<dbReference type="GO" id="GO:0005730">
    <property type="term" value="C:nucleolus"/>
    <property type="evidence" value="ECO:0007669"/>
    <property type="project" value="TreeGrafter"/>
</dbReference>
<proteinExistence type="inferred from homology"/>
<dbReference type="PANTHER" id="PTHR11885">
    <property type="entry name" value="RIBOSOMAL PROTEIN S15P/S13E"/>
    <property type="match status" value="1"/>
</dbReference>